<dbReference type="Proteomes" id="UP001168877">
    <property type="component" value="Unassembled WGS sequence"/>
</dbReference>
<dbReference type="InterPro" id="IPR032675">
    <property type="entry name" value="LRR_dom_sf"/>
</dbReference>
<evidence type="ECO:0000313" key="4">
    <source>
        <dbReference type="Proteomes" id="UP001168877"/>
    </source>
</evidence>
<dbReference type="InterPro" id="IPR001611">
    <property type="entry name" value="Leu-rich_rpt"/>
</dbReference>
<dbReference type="InterPro" id="IPR044974">
    <property type="entry name" value="Disease_R_plants"/>
</dbReference>
<sequence>MHDLLQDLGRDIVYKESPKKPGKRSRLWREEDVQDTLKHVDGTYAVQGIFLDMFKIKDMHLSLEAFNKMYNLRLLKFYNSKKGDNKMYDLWLLEIYNIRDAQSVNKVHFRQVQNDAPPFDKLRSFIWFGYPFAALSSEFNLENLVELNLSCSGNLERLWGDTKHAPKLKWLDLHDCQRLIEIPDLSKSPLLEKIDLGGCSHLTKIQSLSNLKSLEVIDLRGCSHLTEIPDLSGSLLLRMIDIKDCRNLLDLPLLAPCVSCVRDLNLWGLESLRSFPSTIARHYEHRESLDLSSWTNLTTFPQELPHSIEHLTKLSELYLMRCENLESLPSSISNLISLQRLDISDCSKLEILPDNLGNLKSLKRLLMHRISISQLPSTIMHLNETWLISCCECRDLRFTDLLGLPCSLGALFLNYCNLNKIPEDIGRLSSLERLALSGNNFESLPKSMKQLYKLKILEVDNCNMLQSLTDLPWALERLSVSGCNMLQSLTELPSALKHLSVSGCKHLRSIPNASEFANLFDAEFIFTNCSELKETTVGNMLATLKKGYEEGNKIGELTFSCPGSKVPEWLTEGSSMVECCRPLLGFVVCAVIAFEKYSCTKDDLKRLWINYMDKCSSPNNIMDASERMGFGFGNETLINSDHIAFRFSKSSVPQKSGFQLWLPGEKNSNCRIISFGFIEGVYGETTIAVEEERAREDDIVQITEAAEKEVSAAGRSCSGHRGSAYSEEMVLAAVAAEEERAREEEMVQFKATSETRIPNPAAKKKGKFSNGSIIKHRMKTRNSGIIEEEASKVMEVGNVLGFNFTDIEQEMSEVITRREAEDVASMEDQEGQ</sequence>
<organism evidence="3 4">
    <name type="scientific">Acer saccharum</name>
    <name type="common">Sugar maple</name>
    <dbReference type="NCBI Taxonomy" id="4024"/>
    <lineage>
        <taxon>Eukaryota</taxon>
        <taxon>Viridiplantae</taxon>
        <taxon>Streptophyta</taxon>
        <taxon>Embryophyta</taxon>
        <taxon>Tracheophyta</taxon>
        <taxon>Spermatophyta</taxon>
        <taxon>Magnoliopsida</taxon>
        <taxon>eudicotyledons</taxon>
        <taxon>Gunneridae</taxon>
        <taxon>Pentapetalae</taxon>
        <taxon>rosids</taxon>
        <taxon>malvids</taxon>
        <taxon>Sapindales</taxon>
        <taxon>Sapindaceae</taxon>
        <taxon>Hippocastanoideae</taxon>
        <taxon>Acereae</taxon>
        <taxon>Acer</taxon>
    </lineage>
</organism>
<evidence type="ECO:0000256" key="1">
    <source>
        <dbReference type="ARBA" id="ARBA00022614"/>
    </source>
</evidence>
<evidence type="ECO:0000256" key="2">
    <source>
        <dbReference type="ARBA" id="ARBA00022737"/>
    </source>
</evidence>
<keyword evidence="2" id="KW-0677">Repeat</keyword>
<dbReference type="Pfam" id="PF00560">
    <property type="entry name" value="LRR_1"/>
    <property type="match status" value="1"/>
</dbReference>
<dbReference type="EMBL" id="JAUESC010000388">
    <property type="protein sequence ID" value="KAK0571951.1"/>
    <property type="molecule type" value="Genomic_DNA"/>
</dbReference>
<dbReference type="SUPFAM" id="SSF52058">
    <property type="entry name" value="L domain-like"/>
    <property type="match status" value="2"/>
</dbReference>
<dbReference type="Gene3D" id="3.80.10.10">
    <property type="entry name" value="Ribonuclease Inhibitor"/>
    <property type="match status" value="2"/>
</dbReference>
<proteinExistence type="predicted"/>
<dbReference type="PANTHER" id="PTHR11017:SF574">
    <property type="entry name" value="ADP-RIBOSYL CYCLASE_CYCLIC ADP-RIBOSE HYDROLASE"/>
    <property type="match status" value="1"/>
</dbReference>
<protein>
    <submittedName>
        <fullName evidence="3">Uncharacterized protein</fullName>
    </submittedName>
</protein>
<accession>A0AA39RDL4</accession>
<evidence type="ECO:0000313" key="3">
    <source>
        <dbReference type="EMBL" id="KAK0571951.1"/>
    </source>
</evidence>
<reference evidence="3" key="2">
    <citation type="submission" date="2023-06" db="EMBL/GenBank/DDBJ databases">
        <authorList>
            <person name="Swenson N.G."/>
            <person name="Wegrzyn J.L."/>
            <person name="Mcevoy S.L."/>
        </authorList>
    </citation>
    <scope>NUCLEOTIDE SEQUENCE</scope>
    <source>
        <strain evidence="3">NS2018</strain>
        <tissue evidence="3">Leaf</tissue>
    </source>
</reference>
<dbReference type="PANTHER" id="PTHR11017">
    <property type="entry name" value="LEUCINE-RICH REPEAT-CONTAINING PROTEIN"/>
    <property type="match status" value="1"/>
</dbReference>
<name>A0AA39RDL4_ACESA</name>
<dbReference type="InterPro" id="IPR011713">
    <property type="entry name" value="Leu-rich_rpt_3"/>
</dbReference>
<gene>
    <name evidence="3" type="ORF">LWI29_023910</name>
</gene>
<keyword evidence="1" id="KW-0433">Leucine-rich repeat</keyword>
<keyword evidence="4" id="KW-1185">Reference proteome</keyword>
<dbReference type="GO" id="GO:0006952">
    <property type="term" value="P:defense response"/>
    <property type="evidence" value="ECO:0007669"/>
    <property type="project" value="InterPro"/>
</dbReference>
<comment type="caution">
    <text evidence="3">The sequence shown here is derived from an EMBL/GenBank/DDBJ whole genome shotgun (WGS) entry which is preliminary data.</text>
</comment>
<dbReference type="AlphaFoldDB" id="A0AA39RDL4"/>
<dbReference type="Pfam" id="PF07725">
    <property type="entry name" value="LRR_3"/>
    <property type="match status" value="1"/>
</dbReference>
<reference evidence="3" key="1">
    <citation type="journal article" date="2022" name="Plant J.">
        <title>Strategies of tolerance reflected in two North American maple genomes.</title>
        <authorList>
            <person name="McEvoy S.L."/>
            <person name="Sezen U.U."/>
            <person name="Trouern-Trend A."/>
            <person name="McMahon S.M."/>
            <person name="Schaberg P.G."/>
            <person name="Yang J."/>
            <person name="Wegrzyn J.L."/>
            <person name="Swenson N.G."/>
        </authorList>
    </citation>
    <scope>NUCLEOTIDE SEQUENCE</scope>
    <source>
        <strain evidence="3">NS2018</strain>
    </source>
</reference>